<keyword evidence="1" id="KW-0812">Transmembrane</keyword>
<feature type="transmembrane region" description="Helical" evidence="1">
    <location>
        <begin position="341"/>
        <end position="364"/>
    </location>
</feature>
<feature type="transmembrane region" description="Helical" evidence="1">
    <location>
        <begin position="870"/>
        <end position="889"/>
    </location>
</feature>
<sequence>MDLASFSIRNAKFAWFAVLLLVLGGIGAFNSLGQLEDPEFTIKTAVIVTPYPGAGPEEVEQEVTEPIERKLQEIKEIDNITSESRAGVSSIVVEIRANYWSDELPQIWDTLRRKIRDIETQLPPGAGRPAINDDFGDVSGLVIALTSDGFPHHELRDYAESLERELALVGGVGRVSLWGVQDRAIFIDMQEETLAALGISGGTILNTLSTQNTVVDAGRVNVGDYRMRIAPTGAFTDPDDIAELAIRPSALDRLQMQDREGSQIVRLGDLGTVREGYVDPSTTLMRFDGRPAIGIALSFQSGVNVVAIGEAVDVRLEELRADLPVGIEVGKVHWQSDDVDIAVSSFLVSLGQAVAIVLVVLTLAMGLRMGIIIGSGLILTILATFIPLAMFGIDLQRMSLGALIIALGMMVDNSIVVADGASVRMAKGMDRIKAAIESASRPAIPLLGATFVAIMAFYPIFASVESAGEYCRTLFSVVGLALLVSWLLSMTVTPLQCVMLLPEPKPEAEDAKEAMFLRVYRAVLEAAIRVRFLTIGIAGAALVASVIGFGSVTQLFFPTSAMSKFMIDYYAPEGTRIEAVDAAIADLEPVMAAQEGVTGVASFIGAGPPRFYLPVDPEATNPTYAQVIVNVTDHTVIPGIADVAAEWLRENHPEATTFTRRFGVGPSNTWAFEARIVGPATADPAILRSFGDRALQILEVHPWTKVSRTDWRNEVLVQVPEFDQASARWTGTTLEDLGNATKRAFDGRTVGLYRDGDELLPIIVRQTVEDISAVDNFELLQMQNPAQTGTLPIGQVLDGIRVETENPAILRQDRARTLTVQANPIDSVTLPTYRAAVLEQFDALAADLPAGYRLEWGGEYEDTVSAQASLVPGLVPAFAVMALIVVGLFNAYRPPLVIFATIPFVLIGIVPSLLLTDSPFGFVALLGAMSLSGMMIKNAIVLIDEINENKAQGLAPYDALINAGVSRLRPVALAAATTVLGVVPLLPDVFWVGLAVTVMGGLTVGTVLTMILVPVFYATVHGIRKGPAEPQGEANPAPA</sequence>
<dbReference type="Proteomes" id="UP001595629">
    <property type="component" value="Unassembled WGS sequence"/>
</dbReference>
<organism evidence="2 3">
    <name type="scientific">Lutimaribacter marinistellae</name>
    <dbReference type="NCBI Taxonomy" id="1820329"/>
    <lineage>
        <taxon>Bacteria</taxon>
        <taxon>Pseudomonadati</taxon>
        <taxon>Pseudomonadota</taxon>
        <taxon>Alphaproteobacteria</taxon>
        <taxon>Rhodobacterales</taxon>
        <taxon>Roseobacteraceae</taxon>
        <taxon>Lutimaribacter</taxon>
    </lineage>
</organism>
<protein>
    <submittedName>
        <fullName evidence="2">Efflux RND transporter permease subunit</fullName>
    </submittedName>
</protein>
<dbReference type="SUPFAM" id="SSF82866">
    <property type="entry name" value="Multidrug efflux transporter AcrB transmembrane domain"/>
    <property type="match status" value="2"/>
</dbReference>
<dbReference type="PANTHER" id="PTHR32063:SF18">
    <property type="entry name" value="CATION EFFLUX SYSTEM PROTEIN"/>
    <property type="match status" value="1"/>
</dbReference>
<dbReference type="Pfam" id="PF00873">
    <property type="entry name" value="ACR_tran"/>
    <property type="match status" value="1"/>
</dbReference>
<gene>
    <name evidence="2" type="ORF">ACFORG_08455</name>
</gene>
<keyword evidence="1" id="KW-0472">Membrane</keyword>
<proteinExistence type="predicted"/>
<keyword evidence="1" id="KW-1133">Transmembrane helix</keyword>
<dbReference type="PRINTS" id="PR00702">
    <property type="entry name" value="ACRIFLAVINRP"/>
</dbReference>
<feature type="transmembrane region" description="Helical" evidence="1">
    <location>
        <begin position="532"/>
        <end position="557"/>
    </location>
</feature>
<feature type="transmembrane region" description="Helical" evidence="1">
    <location>
        <begin position="371"/>
        <end position="393"/>
    </location>
</feature>
<accession>A0ABV7TDX5</accession>
<dbReference type="InterPro" id="IPR027463">
    <property type="entry name" value="AcrB_DN_DC_subdom"/>
</dbReference>
<reference evidence="3" key="1">
    <citation type="journal article" date="2019" name="Int. J. Syst. Evol. Microbiol.">
        <title>The Global Catalogue of Microorganisms (GCM) 10K type strain sequencing project: providing services to taxonomists for standard genome sequencing and annotation.</title>
        <authorList>
            <consortium name="The Broad Institute Genomics Platform"/>
            <consortium name="The Broad Institute Genome Sequencing Center for Infectious Disease"/>
            <person name="Wu L."/>
            <person name="Ma J."/>
        </authorList>
    </citation>
    <scope>NUCLEOTIDE SEQUENCE [LARGE SCALE GENOMIC DNA]</scope>
    <source>
        <strain evidence="3">KCTC 42911</strain>
    </source>
</reference>
<comment type="caution">
    <text evidence="2">The sequence shown here is derived from an EMBL/GenBank/DDBJ whole genome shotgun (WGS) entry which is preliminary data.</text>
</comment>
<dbReference type="Gene3D" id="3.30.2090.10">
    <property type="entry name" value="Multidrug efflux transporter AcrB TolC docking domain, DN and DC subdomains"/>
    <property type="match status" value="2"/>
</dbReference>
<dbReference type="InterPro" id="IPR001036">
    <property type="entry name" value="Acrflvin-R"/>
</dbReference>
<feature type="transmembrane region" description="Helical" evidence="1">
    <location>
        <begin position="443"/>
        <end position="461"/>
    </location>
</feature>
<keyword evidence="3" id="KW-1185">Reference proteome</keyword>
<name>A0ABV7TDX5_9RHOB</name>
<feature type="transmembrane region" description="Helical" evidence="1">
    <location>
        <begin position="989"/>
        <end position="1017"/>
    </location>
</feature>
<dbReference type="EMBL" id="JBHRXI010000008">
    <property type="protein sequence ID" value="MFC3613786.1"/>
    <property type="molecule type" value="Genomic_DNA"/>
</dbReference>
<dbReference type="RefSeq" id="WP_386734980.1">
    <property type="nucleotide sequence ID" value="NZ_JBHRXI010000008.1"/>
</dbReference>
<dbReference type="SUPFAM" id="SSF82693">
    <property type="entry name" value="Multidrug efflux transporter AcrB pore domain, PN1, PN2, PC1 and PC2 subdomains"/>
    <property type="match status" value="2"/>
</dbReference>
<dbReference type="SUPFAM" id="SSF82714">
    <property type="entry name" value="Multidrug efflux transporter AcrB TolC docking domain, DN and DC subdomains"/>
    <property type="match status" value="1"/>
</dbReference>
<dbReference type="Gene3D" id="3.30.70.1440">
    <property type="entry name" value="Multidrug efflux transporter AcrB pore domain"/>
    <property type="match status" value="1"/>
</dbReference>
<dbReference type="Gene3D" id="1.20.1640.10">
    <property type="entry name" value="Multidrug efflux transporter AcrB transmembrane domain"/>
    <property type="match status" value="2"/>
</dbReference>
<dbReference type="PANTHER" id="PTHR32063">
    <property type="match status" value="1"/>
</dbReference>
<feature type="transmembrane region" description="Helical" evidence="1">
    <location>
        <begin position="964"/>
        <end position="983"/>
    </location>
</feature>
<feature type="transmembrane region" description="Helical" evidence="1">
    <location>
        <begin position="920"/>
        <end position="943"/>
    </location>
</feature>
<evidence type="ECO:0000313" key="3">
    <source>
        <dbReference type="Proteomes" id="UP001595629"/>
    </source>
</evidence>
<feature type="transmembrane region" description="Helical" evidence="1">
    <location>
        <begin position="896"/>
        <end position="914"/>
    </location>
</feature>
<evidence type="ECO:0000256" key="1">
    <source>
        <dbReference type="SAM" id="Phobius"/>
    </source>
</evidence>
<dbReference type="Gene3D" id="3.30.70.1430">
    <property type="entry name" value="Multidrug efflux transporter AcrB pore domain"/>
    <property type="match status" value="2"/>
</dbReference>
<evidence type="ECO:0000313" key="2">
    <source>
        <dbReference type="EMBL" id="MFC3613786.1"/>
    </source>
</evidence>
<feature type="transmembrane region" description="Helical" evidence="1">
    <location>
        <begin position="473"/>
        <end position="495"/>
    </location>
</feature>
<dbReference type="Gene3D" id="3.30.70.1320">
    <property type="entry name" value="Multidrug efflux transporter AcrB pore domain like"/>
    <property type="match status" value="1"/>
</dbReference>
<feature type="transmembrane region" description="Helical" evidence="1">
    <location>
        <begin position="399"/>
        <end position="422"/>
    </location>
</feature>